<comment type="caution">
    <text evidence="3">The sequence shown here is derived from an EMBL/GenBank/DDBJ whole genome shotgun (WGS) entry which is preliminary data.</text>
</comment>
<dbReference type="InterPro" id="IPR052174">
    <property type="entry name" value="Flavoredoxin"/>
</dbReference>
<evidence type="ECO:0000256" key="1">
    <source>
        <dbReference type="ARBA" id="ARBA00038054"/>
    </source>
</evidence>
<dbReference type="RefSeq" id="WP_042519963.1">
    <property type="nucleotide sequence ID" value="NZ_JAXYZE010000025.1"/>
</dbReference>
<dbReference type="GO" id="GO:0016646">
    <property type="term" value="F:oxidoreductase activity, acting on the CH-NH group of donors, NAD or NADP as acceptor"/>
    <property type="evidence" value="ECO:0007669"/>
    <property type="project" value="UniProtKB-ARBA"/>
</dbReference>
<dbReference type="AlphaFoldDB" id="A0A0D0I3E9"/>
<dbReference type="Pfam" id="PF01613">
    <property type="entry name" value="Flavin_Reduct"/>
    <property type="match status" value="1"/>
</dbReference>
<organism evidence="3 4">
    <name type="scientific">Prevotella pectinovora</name>
    <dbReference type="NCBI Taxonomy" id="1602169"/>
    <lineage>
        <taxon>Bacteria</taxon>
        <taxon>Pseudomonadati</taxon>
        <taxon>Bacteroidota</taxon>
        <taxon>Bacteroidia</taxon>
        <taxon>Bacteroidales</taxon>
        <taxon>Prevotellaceae</taxon>
        <taxon>Prevotella</taxon>
    </lineage>
</organism>
<name>A0A0D0I3E9_9BACT</name>
<evidence type="ECO:0000259" key="2">
    <source>
        <dbReference type="Pfam" id="PF01613"/>
    </source>
</evidence>
<sequence>MERIDMRDLNDNVFETIGKEWMLVTAGNEEKFNMMTASWGCLGWLWNKPVAVVFIRPERYTHQFIEENDTLTLQFLGNSEKARLAYNFCGSKSGRDFDKAHEAGLTPVTLEGGEVTFEEARLTLVCRKLYKDTLKEENMIDKQLTQWYGEKHGGYHDVYVLEITEALRK</sequence>
<dbReference type="STRING" id="1602171.ST44_10940"/>
<dbReference type="PANTHER" id="PTHR43567:SF5">
    <property type="entry name" value="HYPOTHETICAL CYTOSOLIC PROTEIN"/>
    <property type="match status" value="1"/>
</dbReference>
<comment type="similarity">
    <text evidence="1">Belongs to the flavoredoxin family.</text>
</comment>
<evidence type="ECO:0000313" key="4">
    <source>
        <dbReference type="Proteomes" id="UP000032046"/>
    </source>
</evidence>
<protein>
    <submittedName>
        <fullName evidence="3">Flavin reductase</fullName>
    </submittedName>
</protein>
<dbReference type="InterPro" id="IPR002563">
    <property type="entry name" value="Flavin_Rdtase-like_dom"/>
</dbReference>
<dbReference type="Gene3D" id="2.30.110.10">
    <property type="entry name" value="Electron Transport, Fmn-binding Protein, Chain A"/>
    <property type="match status" value="1"/>
</dbReference>
<dbReference type="SUPFAM" id="SSF50475">
    <property type="entry name" value="FMN-binding split barrel"/>
    <property type="match status" value="1"/>
</dbReference>
<dbReference type="OrthoDB" id="9791490at2"/>
<keyword evidence="4" id="KW-1185">Reference proteome</keyword>
<dbReference type="EMBL" id="JXQK01000080">
    <property type="protein sequence ID" value="KIP60513.1"/>
    <property type="molecule type" value="Genomic_DNA"/>
</dbReference>
<dbReference type="GO" id="GO:0010181">
    <property type="term" value="F:FMN binding"/>
    <property type="evidence" value="ECO:0007669"/>
    <property type="project" value="InterPro"/>
</dbReference>
<gene>
    <name evidence="3" type="ORF">ST44_10940</name>
</gene>
<evidence type="ECO:0000313" key="3">
    <source>
        <dbReference type="EMBL" id="KIP60513.1"/>
    </source>
</evidence>
<reference evidence="3 4" key="1">
    <citation type="submission" date="2015-01" db="EMBL/GenBank/DDBJ databases">
        <title>Comparative genomics of non-oral Prevotella species.</title>
        <authorList>
            <person name="Accetto T."/>
            <person name="Nograsek B."/>
            <person name="Avgustin G."/>
        </authorList>
    </citation>
    <scope>NUCLEOTIDE SEQUENCE [LARGE SCALE GENOMIC DNA]</scope>
    <source>
        <strain evidence="3 4">P5-119</strain>
    </source>
</reference>
<dbReference type="InterPro" id="IPR012349">
    <property type="entry name" value="Split_barrel_FMN-bd"/>
</dbReference>
<feature type="domain" description="Flavin reductase like" evidence="2">
    <location>
        <begin position="20"/>
        <end position="163"/>
    </location>
</feature>
<dbReference type="Proteomes" id="UP000032046">
    <property type="component" value="Unassembled WGS sequence"/>
</dbReference>
<accession>A0A0D0I3E9</accession>
<dbReference type="PANTHER" id="PTHR43567">
    <property type="entry name" value="FLAVOREDOXIN-RELATED-RELATED"/>
    <property type="match status" value="1"/>
</dbReference>
<proteinExistence type="inferred from homology"/>